<proteinExistence type="inferred from homology"/>
<dbReference type="AlphaFoldDB" id="A0A0F9F0I7"/>
<evidence type="ECO:0000256" key="1">
    <source>
        <dbReference type="ARBA" id="ARBA00007430"/>
    </source>
</evidence>
<evidence type="ECO:0000259" key="2">
    <source>
        <dbReference type="Pfam" id="PF02719"/>
    </source>
</evidence>
<feature type="domain" description="Polysaccharide biosynthesis protein CapD-like" evidence="2">
    <location>
        <begin position="3"/>
        <end position="267"/>
    </location>
</feature>
<dbReference type="PANTHER" id="PTHR43318">
    <property type="entry name" value="UDP-N-ACETYLGLUCOSAMINE 4,6-DEHYDRATASE"/>
    <property type="match status" value="1"/>
</dbReference>
<comment type="caution">
    <text evidence="3">The sequence shown here is derived from an EMBL/GenBank/DDBJ whole genome shotgun (WGS) entry which is preliminary data.</text>
</comment>
<dbReference type="Gene3D" id="3.40.50.720">
    <property type="entry name" value="NAD(P)-binding Rossmann-like Domain"/>
    <property type="match status" value="1"/>
</dbReference>
<reference evidence="3" key="1">
    <citation type="journal article" date="2015" name="Nature">
        <title>Complex archaea that bridge the gap between prokaryotes and eukaryotes.</title>
        <authorList>
            <person name="Spang A."/>
            <person name="Saw J.H."/>
            <person name="Jorgensen S.L."/>
            <person name="Zaremba-Niedzwiedzka K."/>
            <person name="Martijn J."/>
            <person name="Lind A.E."/>
            <person name="van Eijk R."/>
            <person name="Schleper C."/>
            <person name="Guy L."/>
            <person name="Ettema T.J."/>
        </authorList>
    </citation>
    <scope>NUCLEOTIDE SEQUENCE</scope>
</reference>
<organism evidence="3">
    <name type="scientific">marine sediment metagenome</name>
    <dbReference type="NCBI Taxonomy" id="412755"/>
    <lineage>
        <taxon>unclassified sequences</taxon>
        <taxon>metagenomes</taxon>
        <taxon>ecological metagenomes</taxon>
    </lineage>
</organism>
<accession>A0A0F9F0I7</accession>
<dbReference type="EMBL" id="LAZR01025417">
    <property type="protein sequence ID" value="KKL71981.1"/>
    <property type="molecule type" value="Genomic_DNA"/>
</dbReference>
<dbReference type="Pfam" id="PF02719">
    <property type="entry name" value="Polysacc_synt_2"/>
    <property type="match status" value="1"/>
</dbReference>
<dbReference type="InterPro" id="IPR051203">
    <property type="entry name" value="Polysaccharide_Synthase-Rel"/>
</dbReference>
<dbReference type="InterPro" id="IPR003869">
    <property type="entry name" value="Polysac_CapD-like"/>
</dbReference>
<protein>
    <recommendedName>
        <fullName evidence="2">Polysaccharide biosynthesis protein CapD-like domain-containing protein</fullName>
    </recommendedName>
</protein>
<feature type="non-terminal residue" evidence="3">
    <location>
        <position position="324"/>
    </location>
</feature>
<dbReference type="SUPFAM" id="SSF51735">
    <property type="entry name" value="NAD(P)-binding Rossmann-fold domains"/>
    <property type="match status" value="1"/>
</dbReference>
<sequence>MNILITGGTGSFGRAFVRDALENNRADRIVVYSRDEWKQAEMAEEFPSFGGKMRYFLGDVRDRDRLKRAMADIDFVVHAAALKRVDAVAYNPSEVVKTNVIGTMNVIDAALDEGVRKVILISSDKAVNPTNIYGASKFMAEQYSIHANSYHGKRDCVISVVRWGNVMGSRGSVVNTFRERAAKGRSLQITNTECTRFFITLPQAVSFTWNVHESMFGGEVCIPRLKAFRIIDLAQVFDDHRGMETVGLRPGGEKIHESLLNEEETIRAWLDIDFFCVLPTYESNQPMRKTFLSRCEIARLERGFKYTSDRATRMTVAELKSALE</sequence>
<evidence type="ECO:0000313" key="3">
    <source>
        <dbReference type="EMBL" id="KKL71981.1"/>
    </source>
</evidence>
<gene>
    <name evidence="3" type="ORF">LCGC14_2089470</name>
</gene>
<dbReference type="InterPro" id="IPR036291">
    <property type="entry name" value="NAD(P)-bd_dom_sf"/>
</dbReference>
<dbReference type="PANTHER" id="PTHR43318:SF2">
    <property type="entry name" value="UDP-N-ACETYLGLUCOSAMINE 4,6-DEHYDRATASE (INVERTING)"/>
    <property type="match status" value="1"/>
</dbReference>
<comment type="similarity">
    <text evidence="1">Belongs to the polysaccharide synthase family.</text>
</comment>
<name>A0A0F9F0I7_9ZZZZ</name>